<dbReference type="RefSeq" id="WP_033160376.1">
    <property type="nucleotide sequence ID" value="NZ_CP012801.1"/>
</dbReference>
<evidence type="ECO:0000256" key="1">
    <source>
        <dbReference type="SAM" id="SignalP"/>
    </source>
</evidence>
<evidence type="ECO:0000313" key="4">
    <source>
        <dbReference type="EMBL" id="ALJ60496.1"/>
    </source>
</evidence>
<dbReference type="SUPFAM" id="SSF52266">
    <property type="entry name" value="SGNH hydrolase"/>
    <property type="match status" value="1"/>
</dbReference>
<dbReference type="PATRIC" id="fig|246787.4.peg.3377"/>
<proteinExistence type="predicted"/>
<dbReference type="InterPro" id="IPR036514">
    <property type="entry name" value="SGNH_hydro_sf"/>
</dbReference>
<dbReference type="EC" id="3.1.1.72" evidence="4"/>
<dbReference type="KEGG" id="bcel:BcellWH2_03262"/>
<dbReference type="GO" id="GO:0006508">
    <property type="term" value="P:proteolysis"/>
    <property type="evidence" value="ECO:0007669"/>
    <property type="project" value="InterPro"/>
</dbReference>
<dbReference type="GO" id="GO:0008236">
    <property type="term" value="F:serine-type peptidase activity"/>
    <property type="evidence" value="ECO:0007669"/>
    <property type="project" value="InterPro"/>
</dbReference>
<evidence type="ECO:0000259" key="3">
    <source>
        <dbReference type="Pfam" id="PF13472"/>
    </source>
</evidence>
<dbReference type="PANTHER" id="PTHR30383:SF5">
    <property type="entry name" value="SGNH HYDROLASE-TYPE ESTERASE DOMAIN-CONTAINING PROTEIN"/>
    <property type="match status" value="1"/>
</dbReference>
<dbReference type="Pfam" id="PF13472">
    <property type="entry name" value="Lipase_GDSL_2"/>
    <property type="match status" value="1"/>
</dbReference>
<dbReference type="Proteomes" id="UP000061809">
    <property type="component" value="Chromosome"/>
</dbReference>
<dbReference type="InterPro" id="IPR013830">
    <property type="entry name" value="SGNH_hydro"/>
</dbReference>
<dbReference type="PANTHER" id="PTHR30383">
    <property type="entry name" value="THIOESTERASE 1/PROTEASE 1/LYSOPHOSPHOLIPASE L1"/>
    <property type="match status" value="1"/>
</dbReference>
<reference evidence="4 5" key="1">
    <citation type="journal article" date="2015" name="Science">
        <title>Genetic determinants of in vivo fitness and diet responsiveness in multiple human gut Bacteroides.</title>
        <authorList>
            <person name="Wu M."/>
            <person name="McNulty N.P."/>
            <person name="Rodionov D.A."/>
            <person name="Khoroshkin M.S."/>
            <person name="Griffin N.W."/>
            <person name="Cheng J."/>
            <person name="Latreille P."/>
            <person name="Kerstetter R.A."/>
            <person name="Terrapon N."/>
            <person name="Henrissat B."/>
            <person name="Osterman A.L."/>
            <person name="Gordon J.I."/>
        </authorList>
    </citation>
    <scope>NUCLEOTIDE SEQUENCE [LARGE SCALE GENOMIC DNA]</scope>
    <source>
        <strain evidence="4 5">WH2</strain>
    </source>
</reference>
<gene>
    <name evidence="4" type="primary">axeA1_4</name>
    <name evidence="4" type="ORF">BcellWH2_03262</name>
</gene>
<protein>
    <submittedName>
        <fullName evidence="4">Acetylxylan esterase</fullName>
        <ecNumber evidence="4">3.1.1.72</ecNumber>
    </submittedName>
</protein>
<dbReference type="EMBL" id="CP012801">
    <property type="protein sequence ID" value="ALJ60496.1"/>
    <property type="molecule type" value="Genomic_DNA"/>
</dbReference>
<dbReference type="GO" id="GO:0004622">
    <property type="term" value="F:phosphatidylcholine lysophospholipase activity"/>
    <property type="evidence" value="ECO:0007669"/>
    <property type="project" value="TreeGrafter"/>
</dbReference>
<keyword evidence="4" id="KW-0378">Hydrolase</keyword>
<feature type="domain" description="SGNH hydrolase-type esterase" evidence="3">
    <location>
        <begin position="31"/>
        <end position="198"/>
    </location>
</feature>
<keyword evidence="1" id="KW-0732">Signal</keyword>
<dbReference type="Gene3D" id="3.40.50.1820">
    <property type="entry name" value="alpha/beta hydrolase"/>
    <property type="match status" value="1"/>
</dbReference>
<dbReference type="GO" id="GO:0046555">
    <property type="term" value="F:acetylxylan esterase activity"/>
    <property type="evidence" value="ECO:0007669"/>
    <property type="project" value="UniProtKB-EC"/>
</dbReference>
<accession>A0A0P0FSC9</accession>
<dbReference type="SUPFAM" id="SSF53474">
    <property type="entry name" value="alpha/beta-Hydrolases"/>
    <property type="match status" value="1"/>
</dbReference>
<sequence>MIRTLLLAVWLMFMLAPASLAVEKEKIKVACIGNSITFGAGLSNQARDSYPAVLGQMLGSGYDVRNFGVSGTTVLSSGDSPYINTRVYKQVLDFQPDIIFIKFGTNDSKGGNWKHKDEFKGDMQAMIDVFSSMDSKPKIYLCLPATCYIEKGSIKDSVIVHGVIPRIREVAEKNRLEIVDMHAATSGMREHFPDKLHPDRVASLEMAKCAYRAMTGNSKEFQLQDFPGVKTKWRGYDKYDFEFNGRKANIVAPAKPLPGKPWIWRPAFFGAFPAVDIAMLALGYHVVHYDLAFLYGSPRSQELGTLFYNAMIKYYGFSEKVVLEGFSRGGLFAVDWAAANPEKVSCIYLDAPVCDITSWPSRERTDLWQEFLQEWNIKEEDMKNFKGNPIDNLKPLAKAKIPIIAVAGDSDKTVPYDENLEILAARYKKLRGEIEVIIKEGCDHHPHSLDAPAPIIKFILNH</sequence>
<dbReference type="InterPro" id="IPR051532">
    <property type="entry name" value="Ester_Hydrolysis_Enzymes"/>
</dbReference>
<evidence type="ECO:0000313" key="5">
    <source>
        <dbReference type="Proteomes" id="UP000061809"/>
    </source>
</evidence>
<evidence type="ECO:0000259" key="2">
    <source>
        <dbReference type="Pfam" id="PF00326"/>
    </source>
</evidence>
<name>A0A0P0FSC9_9BACE</name>
<feature type="domain" description="Peptidase S9 prolyl oligopeptidase catalytic" evidence="2">
    <location>
        <begin position="315"/>
        <end position="444"/>
    </location>
</feature>
<organism evidence="4 5">
    <name type="scientific">Bacteroides cellulosilyticus</name>
    <dbReference type="NCBI Taxonomy" id="246787"/>
    <lineage>
        <taxon>Bacteria</taxon>
        <taxon>Pseudomonadati</taxon>
        <taxon>Bacteroidota</taxon>
        <taxon>Bacteroidia</taxon>
        <taxon>Bacteroidales</taxon>
        <taxon>Bacteroidaceae</taxon>
        <taxon>Bacteroides</taxon>
    </lineage>
</organism>
<dbReference type="AlphaFoldDB" id="A0A0P0FSC9"/>
<dbReference type="InterPro" id="IPR001375">
    <property type="entry name" value="Peptidase_S9_cat"/>
</dbReference>
<feature type="chain" id="PRO_5006046563" evidence="1">
    <location>
        <begin position="22"/>
        <end position="462"/>
    </location>
</feature>
<dbReference type="InterPro" id="IPR029058">
    <property type="entry name" value="AB_hydrolase_fold"/>
</dbReference>
<feature type="signal peptide" evidence="1">
    <location>
        <begin position="1"/>
        <end position="21"/>
    </location>
</feature>
<dbReference type="Gene3D" id="3.40.50.1110">
    <property type="entry name" value="SGNH hydrolase"/>
    <property type="match status" value="1"/>
</dbReference>
<dbReference type="Pfam" id="PF00326">
    <property type="entry name" value="Peptidase_S9"/>
    <property type="match status" value="1"/>
</dbReference>